<proteinExistence type="predicted"/>
<organism evidence="1 2">
    <name type="scientific">Cyclotella atomus</name>
    <dbReference type="NCBI Taxonomy" id="382360"/>
    <lineage>
        <taxon>Eukaryota</taxon>
        <taxon>Sar</taxon>
        <taxon>Stramenopiles</taxon>
        <taxon>Ochrophyta</taxon>
        <taxon>Bacillariophyta</taxon>
        <taxon>Coscinodiscophyceae</taxon>
        <taxon>Thalassiosirophycidae</taxon>
        <taxon>Stephanodiscales</taxon>
        <taxon>Stephanodiscaceae</taxon>
        <taxon>Cyclotella</taxon>
    </lineage>
</organism>
<reference evidence="1 2" key="1">
    <citation type="submission" date="2024-10" db="EMBL/GenBank/DDBJ databases">
        <title>Updated reference genomes for cyclostephanoid diatoms.</title>
        <authorList>
            <person name="Roberts W.R."/>
            <person name="Alverson A.J."/>
        </authorList>
    </citation>
    <scope>NUCLEOTIDE SEQUENCE [LARGE SCALE GENOMIC DNA]</scope>
    <source>
        <strain evidence="1 2">AJA010-31</strain>
    </source>
</reference>
<dbReference type="AlphaFoldDB" id="A0ABD3NLG9"/>
<keyword evidence="2" id="KW-1185">Reference proteome</keyword>
<sequence>MTQIGDLFKLPNLDARVFDGCIAASSLLPKNMQAILLKMVESSHWLILWLTSWALVVVERTGSGVENAAAVVPILLVLQKLAQVHSLANCERCNAEEAFQEKVKASK</sequence>
<dbReference type="Proteomes" id="UP001530400">
    <property type="component" value="Unassembled WGS sequence"/>
</dbReference>
<accession>A0ABD3NLG9</accession>
<dbReference type="EMBL" id="JALLPJ020001110">
    <property type="protein sequence ID" value="KAL3776219.1"/>
    <property type="molecule type" value="Genomic_DNA"/>
</dbReference>
<evidence type="ECO:0000313" key="2">
    <source>
        <dbReference type="Proteomes" id="UP001530400"/>
    </source>
</evidence>
<protein>
    <submittedName>
        <fullName evidence="1">Uncharacterized protein</fullName>
    </submittedName>
</protein>
<evidence type="ECO:0000313" key="1">
    <source>
        <dbReference type="EMBL" id="KAL3776219.1"/>
    </source>
</evidence>
<gene>
    <name evidence="1" type="ORF">ACHAWO_008131</name>
</gene>
<comment type="caution">
    <text evidence="1">The sequence shown here is derived from an EMBL/GenBank/DDBJ whole genome shotgun (WGS) entry which is preliminary data.</text>
</comment>
<name>A0ABD3NLG9_9STRA</name>